<comment type="caution">
    <text evidence="1">The sequence shown here is derived from an EMBL/GenBank/DDBJ whole genome shotgun (WGS) entry which is preliminary data.</text>
</comment>
<sequence length="66" mass="7325">MNRRKAPGGLVDDAVKEEQVFAAFRFTQALHRRNVVAASGELVQVRSPQPMCTNTQGLAHMFALKE</sequence>
<evidence type="ECO:0000313" key="1">
    <source>
        <dbReference type="EMBL" id="GAA4320119.1"/>
    </source>
</evidence>
<reference evidence="2" key="1">
    <citation type="journal article" date="2019" name="Int. J. Syst. Evol. Microbiol.">
        <title>The Global Catalogue of Microorganisms (GCM) 10K type strain sequencing project: providing services to taxonomists for standard genome sequencing and annotation.</title>
        <authorList>
            <consortium name="The Broad Institute Genomics Platform"/>
            <consortium name="The Broad Institute Genome Sequencing Center for Infectious Disease"/>
            <person name="Wu L."/>
            <person name="Ma J."/>
        </authorList>
    </citation>
    <scope>NUCLEOTIDE SEQUENCE [LARGE SCALE GENOMIC DNA]</scope>
    <source>
        <strain evidence="2">JCM 31290</strain>
    </source>
</reference>
<dbReference type="EMBL" id="BAABET010000006">
    <property type="protein sequence ID" value="GAA4320119.1"/>
    <property type="molecule type" value="Genomic_DNA"/>
</dbReference>
<proteinExistence type="predicted"/>
<gene>
    <name evidence="1" type="ORF">GCM10023086_44320</name>
</gene>
<keyword evidence="2" id="KW-1185">Reference proteome</keyword>
<protein>
    <submittedName>
        <fullName evidence="1">Uncharacterized protein</fullName>
    </submittedName>
</protein>
<organism evidence="1 2">
    <name type="scientific">Streptomyces venetus</name>
    <dbReference type="NCBI Taxonomy" id="1701086"/>
    <lineage>
        <taxon>Bacteria</taxon>
        <taxon>Bacillati</taxon>
        <taxon>Actinomycetota</taxon>
        <taxon>Actinomycetes</taxon>
        <taxon>Kitasatosporales</taxon>
        <taxon>Streptomycetaceae</taxon>
        <taxon>Streptomyces</taxon>
    </lineage>
</organism>
<evidence type="ECO:0000313" key="2">
    <source>
        <dbReference type="Proteomes" id="UP001501115"/>
    </source>
</evidence>
<dbReference type="Proteomes" id="UP001501115">
    <property type="component" value="Unassembled WGS sequence"/>
</dbReference>
<accession>A0ABP8G9P3</accession>
<name>A0ABP8G9P3_9ACTN</name>